<keyword evidence="2" id="KW-1185">Reference proteome</keyword>
<sequence>MDEHSVHKPLLNGGVDAVHYKQTPLYVSALKWVLKILMWVIFVAWVALIFLYPSEFGSELTQKFTRATSGTIFGITGSRFLIFSGPIAIIAFLAIAHLIISGEENFERKKAPKHPRFRLWTFPVLVDGPFGVVSAAEFVGIVLFVVFIFWAVYTYTMRNISLLSEFRIPTKEQSIWMLELTGLRLGMIGLLCMAFLFLPVARGSVLLRLIDIPFEHATRYHVWLGHLTMVLFTLHGLFYVIAWDIQGRLVQELLAWRNIGIANFPGVISLLAGLMMWVTSFHPVRKHFFELFFYTHQLYVVFVVFLALHVGDFVFSMAAGGIFLFILDRFLRFCQSRRTVDVLSASCLPCGTVELVLSKPANLRYNALSFFFLQVRELSWLQWHPFSVSSSPLEGKYHSSVLIKVLGEWTENLRDYILSKSESDSQVGPPPPVPPPEGHPPPVHPPQGPVRNLMYENLILVAGGISEANPHVGPPLPVPPPQGAPPPGPPLQEEGPPPQGPHPPVPPPQGPPPPVPPPKGNLMYENLIVVAGGISETEPQVGPPPPVPPPQGSPPQRPPPSRHPLLPPTKITASVEGPYGHEVPYHLMYENLILVAGGIGISPFLAILSDILHRINEGESCLPRNVLIVWAVKKSNELSLLSNFYKESICPFFSDKLNLETFIYVTRETEPPLEEGELHKTMSSSIYPVPSGCAMSVLVGTGNNVWSGLYVISSTVGFIILVALLNILYVNPFNIHSWWYKGLLFLACMVGGVLIFGGTVIGFWHLWERKSSARENYKDDSIEVDNAQNVGTMAHNDIRKKDTKSSTNILYGSRPDFKEIFGSTSKKWGHVDVGVIVCGPPSLQSSVAKEIRSHSLMRECHDPIFHFHSHSFDL</sequence>
<name>A0ACB8K5V9_CITSI</name>
<organism evidence="1 2">
    <name type="scientific">Citrus sinensis</name>
    <name type="common">Sweet orange</name>
    <name type="synonym">Citrus aurantium var. sinensis</name>
    <dbReference type="NCBI Taxonomy" id="2711"/>
    <lineage>
        <taxon>Eukaryota</taxon>
        <taxon>Viridiplantae</taxon>
        <taxon>Streptophyta</taxon>
        <taxon>Embryophyta</taxon>
        <taxon>Tracheophyta</taxon>
        <taxon>Spermatophyta</taxon>
        <taxon>Magnoliopsida</taxon>
        <taxon>eudicotyledons</taxon>
        <taxon>Gunneridae</taxon>
        <taxon>Pentapetalae</taxon>
        <taxon>rosids</taxon>
        <taxon>malvids</taxon>
        <taxon>Sapindales</taxon>
        <taxon>Rutaceae</taxon>
        <taxon>Aurantioideae</taxon>
        <taxon>Citrus</taxon>
    </lineage>
</organism>
<dbReference type="Proteomes" id="UP000829398">
    <property type="component" value="Chromosome 5"/>
</dbReference>
<evidence type="ECO:0000313" key="1">
    <source>
        <dbReference type="EMBL" id="KAH9750104.1"/>
    </source>
</evidence>
<reference evidence="2" key="1">
    <citation type="journal article" date="2023" name="Hortic. Res.">
        <title>A chromosome-level phased genome enabling allele-level studies in sweet orange: a case study on citrus Huanglongbing tolerance.</title>
        <authorList>
            <person name="Wu B."/>
            <person name="Yu Q."/>
            <person name="Deng Z."/>
            <person name="Duan Y."/>
            <person name="Luo F."/>
            <person name="Gmitter F. Jr."/>
        </authorList>
    </citation>
    <scope>NUCLEOTIDE SEQUENCE [LARGE SCALE GENOMIC DNA]</scope>
    <source>
        <strain evidence="2">cv. Valencia</strain>
    </source>
</reference>
<dbReference type="EMBL" id="CM039174">
    <property type="protein sequence ID" value="KAH9750104.1"/>
    <property type="molecule type" value="Genomic_DNA"/>
</dbReference>
<accession>A0ACB8K5V9</accession>
<gene>
    <name evidence="1" type="ORF">KPL71_013747</name>
</gene>
<protein>
    <submittedName>
        <fullName evidence="1">Ferric reduction oxidase 7</fullName>
    </submittedName>
</protein>
<proteinExistence type="predicted"/>
<evidence type="ECO:0000313" key="2">
    <source>
        <dbReference type="Proteomes" id="UP000829398"/>
    </source>
</evidence>
<comment type="caution">
    <text evidence="1">The sequence shown here is derived from an EMBL/GenBank/DDBJ whole genome shotgun (WGS) entry which is preliminary data.</text>
</comment>